<dbReference type="RefSeq" id="WP_126322546.1">
    <property type="nucleotide sequence ID" value="NZ_AP018005.1"/>
</dbReference>
<keyword evidence="11" id="KW-1185">Reference proteome</keyword>
<gene>
    <name evidence="10" type="primary">hflK</name>
    <name evidence="10" type="ORF">RVIR1_05490</name>
</gene>
<dbReference type="InterPro" id="IPR050710">
    <property type="entry name" value="Band7/mec-2_domain"/>
</dbReference>
<protein>
    <recommendedName>
        <fullName evidence="6">Protein HflK</fullName>
    </recommendedName>
</protein>
<evidence type="ECO:0000256" key="1">
    <source>
        <dbReference type="ARBA" id="ARBA00004167"/>
    </source>
</evidence>
<dbReference type="InterPro" id="IPR010201">
    <property type="entry name" value="HflK"/>
</dbReference>
<dbReference type="EMBL" id="AP018005">
    <property type="protein sequence ID" value="BBB15052.1"/>
    <property type="molecule type" value="Genomic_DNA"/>
</dbReference>
<dbReference type="AlphaFoldDB" id="A0A2Z5V3M3"/>
<comment type="function">
    <text evidence="6">HflC and HflK could encode or regulate a protease.</text>
</comment>
<feature type="transmembrane region" description="Helical" evidence="6">
    <location>
        <begin position="67"/>
        <end position="88"/>
    </location>
</feature>
<feature type="region of interest" description="Disordered" evidence="8">
    <location>
        <begin position="1"/>
        <end position="22"/>
    </location>
</feature>
<dbReference type="InterPro" id="IPR036013">
    <property type="entry name" value="Band_7/SPFH_dom_sf"/>
</dbReference>
<evidence type="ECO:0000256" key="7">
    <source>
        <dbReference type="SAM" id="Coils"/>
    </source>
</evidence>
<organism evidence="10 11">
    <name type="scientific">Candidatus Rickettsiella viridis</name>
    <dbReference type="NCBI Taxonomy" id="676208"/>
    <lineage>
        <taxon>Bacteria</taxon>
        <taxon>Pseudomonadati</taxon>
        <taxon>Pseudomonadota</taxon>
        <taxon>Gammaproteobacteria</taxon>
        <taxon>Legionellales</taxon>
        <taxon>Coxiellaceae</taxon>
        <taxon>Rickettsiella</taxon>
    </lineage>
</organism>
<dbReference type="Gene3D" id="3.30.479.30">
    <property type="entry name" value="Band 7 domain"/>
    <property type="match status" value="1"/>
</dbReference>
<feature type="domain" description="Band 7" evidence="9">
    <location>
        <begin position="82"/>
        <end position="241"/>
    </location>
</feature>
<evidence type="ECO:0000256" key="6">
    <source>
        <dbReference type="RuleBase" id="RU364113"/>
    </source>
</evidence>
<keyword evidence="3 6" id="KW-0812">Transmembrane</keyword>
<dbReference type="SMART" id="SM00244">
    <property type="entry name" value="PHB"/>
    <property type="match status" value="1"/>
</dbReference>
<dbReference type="CDD" id="cd03404">
    <property type="entry name" value="SPFH_HflK"/>
    <property type="match status" value="1"/>
</dbReference>
<evidence type="ECO:0000256" key="3">
    <source>
        <dbReference type="ARBA" id="ARBA00022692"/>
    </source>
</evidence>
<comment type="similarity">
    <text evidence="2 6">Belongs to the band 7/mec-2 family. HflK subfamily.</text>
</comment>
<dbReference type="InterPro" id="IPR020980">
    <property type="entry name" value="Membrane_HflK_N"/>
</dbReference>
<name>A0A2Z5V3M3_9COXI</name>
<dbReference type="NCBIfam" id="TIGR01933">
    <property type="entry name" value="hflK"/>
    <property type="match status" value="1"/>
</dbReference>
<dbReference type="PANTHER" id="PTHR43327">
    <property type="entry name" value="STOMATIN-LIKE PROTEIN 2, MITOCHONDRIAL"/>
    <property type="match status" value="1"/>
</dbReference>
<feature type="compositionally biased region" description="Polar residues" evidence="8">
    <location>
        <begin position="1"/>
        <end position="14"/>
    </location>
</feature>
<keyword evidence="7" id="KW-0175">Coiled coil</keyword>
<sequence>MPWNEPGNSSNNKDPWTGRPKQTPPDLEAFLRDLRKKIAAFFKLKALNKNTRAFTKTFLPAQFNIKILGLIFSALFLSWLFSGFFSVAPSEQAVITRFGKYHATLSQGHHWIFRPLETRYIISEKNVAFSYETNLLTRDENKVSLVIKARYAVDNARQYLFADTQSLQSLQDAIANATHQTLSQFSLAQLLTANLFSLQQTLQSKVDALLAQYATGLTVSNLEIQTIQAPEELKASFEEVTQAQAEKEQLENQAKTYALQLEPKTQGEAKNLIANAKNYQQEVILKAKAETARFLALLPAYEASPLLTRKRLYLDAMQAMMANSHKMLLDIPSNTSLSLNVDNMTKQSGVAPTTMASTQTTAATKPNTVLSMATPAKNDKVPSSYNITGGYE</sequence>
<proteinExistence type="inferred from homology"/>
<evidence type="ECO:0000256" key="4">
    <source>
        <dbReference type="ARBA" id="ARBA00022989"/>
    </source>
</evidence>
<evidence type="ECO:0000256" key="2">
    <source>
        <dbReference type="ARBA" id="ARBA00006971"/>
    </source>
</evidence>
<comment type="subcellular location">
    <subcellularLocation>
        <location evidence="1">Membrane</location>
        <topology evidence="1">Single-pass membrane protein</topology>
    </subcellularLocation>
</comment>
<feature type="region of interest" description="Disordered" evidence="8">
    <location>
        <begin position="350"/>
        <end position="369"/>
    </location>
</feature>
<dbReference type="PANTHER" id="PTHR43327:SF2">
    <property type="entry name" value="MODULATOR OF FTSH PROTEASE HFLK"/>
    <property type="match status" value="1"/>
</dbReference>
<evidence type="ECO:0000256" key="8">
    <source>
        <dbReference type="SAM" id="MobiDB-lite"/>
    </source>
</evidence>
<evidence type="ECO:0000259" key="9">
    <source>
        <dbReference type="SMART" id="SM00244"/>
    </source>
</evidence>
<dbReference type="GO" id="GO:0016020">
    <property type="term" value="C:membrane"/>
    <property type="evidence" value="ECO:0007669"/>
    <property type="project" value="UniProtKB-SubCell"/>
</dbReference>
<dbReference type="Proteomes" id="UP000282483">
    <property type="component" value="Chromosome"/>
</dbReference>
<dbReference type="KEGG" id="rvi:RVIR1_05490"/>
<keyword evidence="4 6" id="KW-1133">Transmembrane helix</keyword>
<dbReference type="SUPFAM" id="SSF117892">
    <property type="entry name" value="Band 7/SPFH domain"/>
    <property type="match status" value="1"/>
</dbReference>
<dbReference type="Pfam" id="PF12221">
    <property type="entry name" value="HflK_N"/>
    <property type="match status" value="1"/>
</dbReference>
<dbReference type="InterPro" id="IPR001107">
    <property type="entry name" value="Band_7"/>
</dbReference>
<feature type="coiled-coil region" evidence="7">
    <location>
        <begin position="233"/>
        <end position="260"/>
    </location>
</feature>
<dbReference type="OrthoDB" id="9779595at2"/>
<evidence type="ECO:0000313" key="10">
    <source>
        <dbReference type="EMBL" id="BBB15052.1"/>
    </source>
</evidence>
<reference evidence="10 11" key="1">
    <citation type="submission" date="2017-03" db="EMBL/GenBank/DDBJ databases">
        <title>The genome sequence of Candidatus Rickettsiella viridis.</title>
        <authorList>
            <person name="Nikoh N."/>
            <person name="Tsuchida T."/>
            <person name="Yamaguchi K."/>
            <person name="Maeda T."/>
            <person name="Shigenobu S."/>
            <person name="Fukatsu T."/>
        </authorList>
    </citation>
    <scope>NUCLEOTIDE SEQUENCE [LARGE SCALE GENOMIC DNA]</scope>
    <source>
        <strain evidence="10 11">Ap-RA04</strain>
    </source>
</reference>
<evidence type="ECO:0000256" key="5">
    <source>
        <dbReference type="ARBA" id="ARBA00023136"/>
    </source>
</evidence>
<comment type="subunit">
    <text evidence="6">HflC and HflK may interact to form a multimeric complex.</text>
</comment>
<evidence type="ECO:0000313" key="11">
    <source>
        <dbReference type="Proteomes" id="UP000282483"/>
    </source>
</evidence>
<feature type="compositionally biased region" description="Low complexity" evidence="8">
    <location>
        <begin position="351"/>
        <end position="364"/>
    </location>
</feature>
<dbReference type="Pfam" id="PF01145">
    <property type="entry name" value="Band_7"/>
    <property type="match status" value="1"/>
</dbReference>
<keyword evidence="5 6" id="KW-0472">Membrane</keyword>
<accession>A0A2Z5V3M3</accession>